<dbReference type="AlphaFoldDB" id="T1KB66"/>
<name>T1KB66_TETUR</name>
<proteinExistence type="predicted"/>
<protein>
    <submittedName>
        <fullName evidence="1">Uncharacterized protein</fullName>
    </submittedName>
</protein>
<accession>T1KB66</accession>
<dbReference type="EnsemblMetazoa" id="tetur08g03010.1">
    <property type="protein sequence ID" value="tetur08g03010.1"/>
    <property type="gene ID" value="tetur08g03010"/>
</dbReference>
<sequence length="46" mass="5300">MHPSKPHGAHNWTLLQGTTLLQITEQSRKLRNTILKAIFAKTQMCR</sequence>
<organism evidence="1 2">
    <name type="scientific">Tetranychus urticae</name>
    <name type="common">Two-spotted spider mite</name>
    <dbReference type="NCBI Taxonomy" id="32264"/>
    <lineage>
        <taxon>Eukaryota</taxon>
        <taxon>Metazoa</taxon>
        <taxon>Ecdysozoa</taxon>
        <taxon>Arthropoda</taxon>
        <taxon>Chelicerata</taxon>
        <taxon>Arachnida</taxon>
        <taxon>Acari</taxon>
        <taxon>Acariformes</taxon>
        <taxon>Trombidiformes</taxon>
        <taxon>Prostigmata</taxon>
        <taxon>Eleutherengona</taxon>
        <taxon>Raphignathae</taxon>
        <taxon>Tetranychoidea</taxon>
        <taxon>Tetranychidae</taxon>
        <taxon>Tetranychus</taxon>
    </lineage>
</organism>
<evidence type="ECO:0000313" key="2">
    <source>
        <dbReference type="Proteomes" id="UP000015104"/>
    </source>
</evidence>
<evidence type="ECO:0000313" key="1">
    <source>
        <dbReference type="EnsemblMetazoa" id="tetur08g03010.1"/>
    </source>
</evidence>
<reference evidence="1" key="2">
    <citation type="submission" date="2015-06" db="UniProtKB">
        <authorList>
            <consortium name="EnsemblMetazoa"/>
        </authorList>
    </citation>
    <scope>IDENTIFICATION</scope>
</reference>
<dbReference type="HOGENOM" id="CLU_3191938_0_0_1"/>
<dbReference type="EMBL" id="CAEY01001945">
    <property type="status" value="NOT_ANNOTATED_CDS"/>
    <property type="molecule type" value="Genomic_DNA"/>
</dbReference>
<dbReference type="Proteomes" id="UP000015104">
    <property type="component" value="Unassembled WGS sequence"/>
</dbReference>
<keyword evidence="2" id="KW-1185">Reference proteome</keyword>
<reference evidence="2" key="1">
    <citation type="submission" date="2011-08" db="EMBL/GenBank/DDBJ databases">
        <authorList>
            <person name="Rombauts S."/>
        </authorList>
    </citation>
    <scope>NUCLEOTIDE SEQUENCE</scope>
    <source>
        <strain evidence="2">London</strain>
    </source>
</reference>